<accession>A0A8X7BTW2</accession>
<dbReference type="EMBL" id="BMAV01004383">
    <property type="protein sequence ID" value="GFY44731.1"/>
    <property type="molecule type" value="Genomic_DNA"/>
</dbReference>
<keyword evidence="4" id="KW-0812">Transmembrane</keyword>
<dbReference type="Pfam" id="PF00057">
    <property type="entry name" value="Ldl_recept_a"/>
    <property type="match status" value="1"/>
</dbReference>
<comment type="caution">
    <text evidence="2">Lacks conserved residue(s) required for the propagation of feature annotation.</text>
</comment>
<dbReference type="InterPro" id="IPR042333">
    <property type="entry name" value="LRAD2/Mig-13-like"/>
</dbReference>
<feature type="disulfide bond" evidence="2">
    <location>
        <begin position="211"/>
        <end position="223"/>
    </location>
</feature>
<proteinExistence type="predicted"/>
<keyword evidence="4" id="KW-0472">Membrane</keyword>
<dbReference type="PROSITE" id="PS50068">
    <property type="entry name" value="LDLRA_2"/>
    <property type="match status" value="1"/>
</dbReference>
<dbReference type="SUPFAM" id="SSF57424">
    <property type="entry name" value="LDL receptor-like module"/>
    <property type="match status" value="1"/>
</dbReference>
<evidence type="ECO:0000256" key="4">
    <source>
        <dbReference type="SAM" id="Phobius"/>
    </source>
</evidence>
<dbReference type="OrthoDB" id="412155at2759"/>
<dbReference type="AlphaFoldDB" id="A0A8X7BTW2"/>
<gene>
    <name evidence="5" type="primary">AVEN_235772_1</name>
    <name evidence="5" type="ORF">TNIN_140371</name>
</gene>
<dbReference type="InterPro" id="IPR036055">
    <property type="entry name" value="LDL_receptor-like_sf"/>
</dbReference>
<organism evidence="5 6">
    <name type="scientific">Trichonephila inaurata madagascariensis</name>
    <dbReference type="NCBI Taxonomy" id="2747483"/>
    <lineage>
        <taxon>Eukaryota</taxon>
        <taxon>Metazoa</taxon>
        <taxon>Ecdysozoa</taxon>
        <taxon>Arthropoda</taxon>
        <taxon>Chelicerata</taxon>
        <taxon>Arachnida</taxon>
        <taxon>Araneae</taxon>
        <taxon>Araneomorphae</taxon>
        <taxon>Entelegynae</taxon>
        <taxon>Araneoidea</taxon>
        <taxon>Nephilidae</taxon>
        <taxon>Trichonephila</taxon>
        <taxon>Trichonephila inaurata</taxon>
    </lineage>
</organism>
<reference evidence="5" key="1">
    <citation type="submission" date="2020-08" db="EMBL/GenBank/DDBJ databases">
        <title>Multicomponent nature underlies the extraordinary mechanical properties of spider dragline silk.</title>
        <authorList>
            <person name="Kono N."/>
            <person name="Nakamura H."/>
            <person name="Mori M."/>
            <person name="Yoshida Y."/>
            <person name="Ohtoshi R."/>
            <person name="Malay A.D."/>
            <person name="Moran D.A.P."/>
            <person name="Tomita M."/>
            <person name="Numata K."/>
            <person name="Arakawa K."/>
        </authorList>
    </citation>
    <scope>NUCLEOTIDE SEQUENCE</scope>
</reference>
<keyword evidence="1 2" id="KW-1015">Disulfide bond</keyword>
<evidence type="ECO:0008006" key="7">
    <source>
        <dbReference type="Google" id="ProtNLM"/>
    </source>
</evidence>
<feature type="disulfide bond" evidence="2">
    <location>
        <begin position="218"/>
        <end position="236"/>
    </location>
</feature>
<dbReference type="SMART" id="SM00192">
    <property type="entry name" value="LDLa"/>
    <property type="match status" value="1"/>
</dbReference>
<evidence type="ECO:0000313" key="6">
    <source>
        <dbReference type="Proteomes" id="UP000886998"/>
    </source>
</evidence>
<name>A0A8X7BTW2_9ARAC</name>
<keyword evidence="4" id="KW-1133">Transmembrane helix</keyword>
<dbReference type="Proteomes" id="UP000886998">
    <property type="component" value="Unassembled WGS sequence"/>
</dbReference>
<keyword evidence="6" id="KW-1185">Reference proteome</keyword>
<protein>
    <recommendedName>
        <fullName evidence="7">CUB domain-containing protein</fullName>
    </recommendedName>
</protein>
<sequence>MRAVFKEKGLKAVCFQEGIFDRELISPSQLLWKGLLSCWQPNSPSLSVYPLLNGMRRIPTCNSCHLLITLKLLWCIQVVVCYIHLDVAEFAKSEGDEVILNETGPGSSVIVRVSAHNLTDTVALTISSVNHSYIMVVFEGNVTVSNCSYDGSHVIFNNGSLSEFCVYNSFSMVKNSSSHFHSPDVRLEVITETESLNFNFTATVTKKFEFCVASQFICAEGLCTSEEFKCDGINNCGDNSDEQPGWPSYCVEGYSYVVPAFILSAAVGFLTLLVLLIFFIVCYIMNIQADPEEPPPSPPYESGLSTGAFPPNEIREAMEILRKHDMMMKQEEAFERDFADSEFNQPDEKNADEKNSDEENSDKENSDTEKY</sequence>
<dbReference type="Gene3D" id="4.10.400.10">
    <property type="entry name" value="Low-density Lipoprotein Receptor"/>
    <property type="match status" value="1"/>
</dbReference>
<dbReference type="PANTHER" id="PTHR24652">
    <property type="entry name" value="LOW-DENSITY LIPOPROTEIN RECEPTOR CLASS A DOMAIN-CONTAINING PROTEIN 2"/>
    <property type="match status" value="1"/>
</dbReference>
<evidence type="ECO:0000256" key="3">
    <source>
        <dbReference type="SAM" id="MobiDB-lite"/>
    </source>
</evidence>
<feature type="region of interest" description="Disordered" evidence="3">
    <location>
        <begin position="334"/>
        <end position="371"/>
    </location>
</feature>
<feature type="compositionally biased region" description="Basic and acidic residues" evidence="3">
    <location>
        <begin position="362"/>
        <end position="371"/>
    </location>
</feature>
<dbReference type="CDD" id="cd00112">
    <property type="entry name" value="LDLa"/>
    <property type="match status" value="1"/>
</dbReference>
<feature type="transmembrane region" description="Helical" evidence="4">
    <location>
        <begin position="256"/>
        <end position="284"/>
    </location>
</feature>
<evidence type="ECO:0000313" key="5">
    <source>
        <dbReference type="EMBL" id="GFY44731.1"/>
    </source>
</evidence>
<evidence type="ECO:0000256" key="1">
    <source>
        <dbReference type="ARBA" id="ARBA00023157"/>
    </source>
</evidence>
<dbReference type="InterPro" id="IPR002172">
    <property type="entry name" value="LDrepeatLR_classA_rpt"/>
</dbReference>
<evidence type="ECO:0000256" key="2">
    <source>
        <dbReference type="PROSITE-ProRule" id="PRU00124"/>
    </source>
</evidence>
<comment type="caution">
    <text evidence="5">The sequence shown here is derived from an EMBL/GenBank/DDBJ whole genome shotgun (WGS) entry which is preliminary data.</text>
</comment>